<keyword evidence="3" id="KW-1185">Reference proteome</keyword>
<accession>A0A368YWD9</accession>
<reference evidence="2 3" key="1">
    <citation type="submission" date="2018-07" db="EMBL/GenBank/DDBJ databases">
        <title>Genomic Encyclopedia of Type Strains, Phase III (KMG-III): the genomes of soil and plant-associated and newly described type strains.</title>
        <authorList>
            <person name="Whitman W."/>
        </authorList>
    </citation>
    <scope>NUCLEOTIDE SEQUENCE [LARGE SCALE GENOMIC DNA]</scope>
    <source>
        <strain evidence="2 3">CECT 8525</strain>
    </source>
</reference>
<name>A0A368YWD9_9RHOB</name>
<dbReference type="EMBL" id="QPJL01000012">
    <property type="protein sequence ID" value="RCW82504.1"/>
    <property type="molecule type" value="Genomic_DNA"/>
</dbReference>
<dbReference type="Proteomes" id="UP000253345">
    <property type="component" value="Unassembled WGS sequence"/>
</dbReference>
<gene>
    <name evidence="2" type="ORF">DFP89_112101</name>
</gene>
<protein>
    <submittedName>
        <fullName evidence="2">Uncharacterized protein</fullName>
    </submittedName>
</protein>
<dbReference type="AlphaFoldDB" id="A0A368YWD9"/>
<organism evidence="2 3">
    <name type="scientific">Paracoccus lutimaris</name>
    <dbReference type="NCBI Taxonomy" id="1490030"/>
    <lineage>
        <taxon>Bacteria</taxon>
        <taxon>Pseudomonadati</taxon>
        <taxon>Pseudomonadota</taxon>
        <taxon>Alphaproteobacteria</taxon>
        <taxon>Rhodobacterales</taxon>
        <taxon>Paracoccaceae</taxon>
        <taxon>Paracoccus</taxon>
    </lineage>
</organism>
<feature type="region of interest" description="Disordered" evidence="1">
    <location>
        <begin position="1"/>
        <end position="26"/>
    </location>
</feature>
<comment type="caution">
    <text evidence="2">The sequence shown here is derived from an EMBL/GenBank/DDBJ whole genome shotgun (WGS) entry which is preliminary data.</text>
</comment>
<dbReference type="RefSeq" id="WP_114349704.1">
    <property type="nucleotide sequence ID" value="NZ_QPJL01000012.1"/>
</dbReference>
<proteinExistence type="predicted"/>
<sequence length="85" mass="9148">MTLASDPFGSIPLSGQHAQARPARRAGEVWRGVQRLCSVVLHPKAEPRSMAEASWQAGFAAMWDQKDLPVEGDAAPAERVGPGHF</sequence>
<evidence type="ECO:0000313" key="3">
    <source>
        <dbReference type="Proteomes" id="UP000253345"/>
    </source>
</evidence>
<evidence type="ECO:0000256" key="1">
    <source>
        <dbReference type="SAM" id="MobiDB-lite"/>
    </source>
</evidence>
<evidence type="ECO:0000313" key="2">
    <source>
        <dbReference type="EMBL" id="RCW82504.1"/>
    </source>
</evidence>